<name>A0A1N7JQP8_9RHOB</name>
<dbReference type="STRING" id="633194.SAMN05421759_101161"/>
<feature type="region of interest" description="Disordered" evidence="11">
    <location>
        <begin position="1"/>
        <end position="23"/>
    </location>
</feature>
<dbReference type="Pfam" id="PF03748">
    <property type="entry name" value="FliL"/>
    <property type="match status" value="1"/>
</dbReference>
<dbReference type="EMBL" id="FTOQ01000001">
    <property type="protein sequence ID" value="SIS51688.1"/>
    <property type="molecule type" value="Genomic_DNA"/>
</dbReference>
<organism evidence="12 13">
    <name type="scientific">Roseivivax lentus</name>
    <dbReference type="NCBI Taxonomy" id="633194"/>
    <lineage>
        <taxon>Bacteria</taxon>
        <taxon>Pseudomonadati</taxon>
        <taxon>Pseudomonadota</taxon>
        <taxon>Alphaproteobacteria</taxon>
        <taxon>Rhodobacterales</taxon>
        <taxon>Roseobacteraceae</taxon>
        <taxon>Roseivivax</taxon>
    </lineage>
</organism>
<accession>A0A1N7JQP8</accession>
<evidence type="ECO:0000256" key="6">
    <source>
        <dbReference type="ARBA" id="ARBA00022692"/>
    </source>
</evidence>
<evidence type="ECO:0000313" key="13">
    <source>
        <dbReference type="Proteomes" id="UP000186684"/>
    </source>
</evidence>
<comment type="subcellular location">
    <subcellularLocation>
        <location evidence="10">Cell inner membrane</location>
    </subcellularLocation>
    <subcellularLocation>
        <location evidence="2">Cell membrane</location>
        <topology evidence="2">Single-pass membrane protein</topology>
    </subcellularLocation>
</comment>
<keyword evidence="10" id="KW-0997">Cell inner membrane</keyword>
<keyword evidence="9 10" id="KW-0472">Membrane</keyword>
<evidence type="ECO:0000256" key="9">
    <source>
        <dbReference type="ARBA" id="ARBA00023136"/>
    </source>
</evidence>
<protein>
    <recommendedName>
        <fullName evidence="10">Flagellar protein FliL</fullName>
    </recommendedName>
</protein>
<comment type="function">
    <text evidence="1 10">Controls the rotational direction of flagella during chemotaxis.</text>
</comment>
<sequence length="178" mass="18760">MTDTSVEPGETEGEPGPETRKTGKKPLIFGAVLAVLGGAGGYVAVSQGLLFGASGDPAGDAETAKPAMLPAMYDGENIADVRFVQLSPILVSLGPDAGARHLRFKAAIETVAGAEGDVAALEPRILDVMNGYLRALEPADIEAQDALFVIRGQLTRRLQLVLGEDRMRDLLVMEFVLD</sequence>
<evidence type="ECO:0000256" key="7">
    <source>
        <dbReference type="ARBA" id="ARBA00022779"/>
    </source>
</evidence>
<dbReference type="AlphaFoldDB" id="A0A1N7JQP8"/>
<evidence type="ECO:0000256" key="4">
    <source>
        <dbReference type="ARBA" id="ARBA00022475"/>
    </source>
</evidence>
<dbReference type="GO" id="GO:0071973">
    <property type="term" value="P:bacterial-type flagellum-dependent cell motility"/>
    <property type="evidence" value="ECO:0007669"/>
    <property type="project" value="InterPro"/>
</dbReference>
<dbReference type="InterPro" id="IPR005503">
    <property type="entry name" value="FliL"/>
</dbReference>
<evidence type="ECO:0000256" key="1">
    <source>
        <dbReference type="ARBA" id="ARBA00002254"/>
    </source>
</evidence>
<keyword evidence="13" id="KW-1185">Reference proteome</keyword>
<gene>
    <name evidence="12" type="ORF">SAMN05421759_101161</name>
</gene>
<reference evidence="13" key="1">
    <citation type="submission" date="2017-01" db="EMBL/GenBank/DDBJ databases">
        <authorList>
            <person name="Varghese N."/>
            <person name="Submissions S."/>
        </authorList>
    </citation>
    <scope>NUCLEOTIDE SEQUENCE [LARGE SCALE GENOMIC DNA]</scope>
    <source>
        <strain evidence="13">DSM 29430</strain>
    </source>
</reference>
<dbReference type="GO" id="GO:0006935">
    <property type="term" value="P:chemotaxis"/>
    <property type="evidence" value="ECO:0007669"/>
    <property type="project" value="UniProtKB-KW"/>
</dbReference>
<keyword evidence="12" id="KW-0969">Cilium</keyword>
<keyword evidence="7 10" id="KW-0283">Flagellar rotation</keyword>
<keyword evidence="4" id="KW-1003">Cell membrane</keyword>
<keyword evidence="8 10" id="KW-1133">Transmembrane helix</keyword>
<evidence type="ECO:0000256" key="11">
    <source>
        <dbReference type="SAM" id="MobiDB-lite"/>
    </source>
</evidence>
<evidence type="ECO:0000256" key="3">
    <source>
        <dbReference type="ARBA" id="ARBA00008281"/>
    </source>
</evidence>
<dbReference type="GO" id="GO:0005886">
    <property type="term" value="C:plasma membrane"/>
    <property type="evidence" value="ECO:0007669"/>
    <property type="project" value="UniProtKB-SubCell"/>
</dbReference>
<feature type="transmembrane region" description="Helical" evidence="10">
    <location>
        <begin position="27"/>
        <end position="45"/>
    </location>
</feature>
<proteinExistence type="inferred from homology"/>
<dbReference type="GO" id="GO:0009425">
    <property type="term" value="C:bacterial-type flagellum basal body"/>
    <property type="evidence" value="ECO:0007669"/>
    <property type="project" value="InterPro"/>
</dbReference>
<dbReference type="OrthoDB" id="7619358at2"/>
<dbReference type="RefSeq" id="WP_076444037.1">
    <property type="nucleotide sequence ID" value="NZ_FTOQ01000001.1"/>
</dbReference>
<evidence type="ECO:0000313" key="12">
    <source>
        <dbReference type="EMBL" id="SIS51688.1"/>
    </source>
</evidence>
<evidence type="ECO:0000256" key="2">
    <source>
        <dbReference type="ARBA" id="ARBA00004162"/>
    </source>
</evidence>
<keyword evidence="5 10" id="KW-0145">Chemotaxis</keyword>
<keyword evidence="6 10" id="KW-0812">Transmembrane</keyword>
<evidence type="ECO:0000256" key="5">
    <source>
        <dbReference type="ARBA" id="ARBA00022500"/>
    </source>
</evidence>
<dbReference type="Proteomes" id="UP000186684">
    <property type="component" value="Unassembled WGS sequence"/>
</dbReference>
<comment type="similarity">
    <text evidence="3 10">Belongs to the FliL family.</text>
</comment>
<evidence type="ECO:0000256" key="8">
    <source>
        <dbReference type="ARBA" id="ARBA00022989"/>
    </source>
</evidence>
<evidence type="ECO:0000256" key="10">
    <source>
        <dbReference type="RuleBase" id="RU364125"/>
    </source>
</evidence>
<keyword evidence="12" id="KW-0966">Cell projection</keyword>
<keyword evidence="12" id="KW-0282">Flagellum</keyword>